<dbReference type="Proteomes" id="UP001521184">
    <property type="component" value="Unassembled WGS sequence"/>
</dbReference>
<dbReference type="InterPro" id="IPR029033">
    <property type="entry name" value="His_PPase_superfam"/>
</dbReference>
<keyword evidence="2" id="KW-1185">Reference proteome</keyword>
<dbReference type="InterPro" id="IPR050275">
    <property type="entry name" value="PGM_Phosphatase"/>
</dbReference>
<dbReference type="CDD" id="cd07067">
    <property type="entry name" value="HP_PGM_like"/>
    <property type="match status" value="1"/>
</dbReference>
<evidence type="ECO:0008006" key="3">
    <source>
        <dbReference type="Google" id="ProtNLM"/>
    </source>
</evidence>
<accession>A0ABR3T2Q1</accession>
<reference evidence="1 2" key="1">
    <citation type="journal article" date="2023" name="Plant Dis.">
        <title>First Report of Diplodia intermedia Causing Canker and Dieback Diseases on Apple Trees in Canada.</title>
        <authorList>
            <person name="Ellouze W."/>
            <person name="Ilyukhin E."/>
            <person name="Sulman M."/>
            <person name="Ali S."/>
        </authorList>
    </citation>
    <scope>NUCLEOTIDE SEQUENCE [LARGE SCALE GENOMIC DNA]</scope>
    <source>
        <strain evidence="1 2">M45-28</strain>
    </source>
</reference>
<dbReference type="Gene3D" id="3.40.50.1240">
    <property type="entry name" value="Phosphoglycerate mutase-like"/>
    <property type="match status" value="1"/>
</dbReference>
<gene>
    <name evidence="1" type="ORF">SLS58_011097</name>
</gene>
<dbReference type="InterPro" id="IPR013078">
    <property type="entry name" value="His_Pase_superF_clade-1"/>
</dbReference>
<proteinExistence type="predicted"/>
<dbReference type="EMBL" id="JAKEKT020000156">
    <property type="protein sequence ID" value="KAL1633406.1"/>
    <property type="molecule type" value="Genomic_DNA"/>
</dbReference>
<evidence type="ECO:0000313" key="2">
    <source>
        <dbReference type="Proteomes" id="UP001521184"/>
    </source>
</evidence>
<protein>
    <recommendedName>
        <fullName evidence="3">Phosphoglycerate mutase</fullName>
    </recommendedName>
</protein>
<organism evidence="1 2">
    <name type="scientific">Diplodia intermedia</name>
    <dbReference type="NCBI Taxonomy" id="856260"/>
    <lineage>
        <taxon>Eukaryota</taxon>
        <taxon>Fungi</taxon>
        <taxon>Dikarya</taxon>
        <taxon>Ascomycota</taxon>
        <taxon>Pezizomycotina</taxon>
        <taxon>Dothideomycetes</taxon>
        <taxon>Dothideomycetes incertae sedis</taxon>
        <taxon>Botryosphaeriales</taxon>
        <taxon>Botryosphaeriaceae</taxon>
        <taxon>Diplodia</taxon>
    </lineage>
</organism>
<dbReference type="Pfam" id="PF00300">
    <property type="entry name" value="His_Phos_1"/>
    <property type="match status" value="1"/>
</dbReference>
<dbReference type="PANTHER" id="PTHR48100:SF15">
    <property type="entry name" value="SEDOHEPTULOSE 1,7-BISPHOSPHATASE"/>
    <property type="match status" value="1"/>
</dbReference>
<dbReference type="PANTHER" id="PTHR48100">
    <property type="entry name" value="BROAD-SPECIFICITY PHOSPHATASE YOR283W-RELATED"/>
    <property type="match status" value="1"/>
</dbReference>
<evidence type="ECO:0000313" key="1">
    <source>
        <dbReference type="EMBL" id="KAL1633406.1"/>
    </source>
</evidence>
<dbReference type="SMART" id="SM00855">
    <property type="entry name" value="PGAM"/>
    <property type="match status" value="1"/>
</dbReference>
<name>A0ABR3T2Q1_9PEZI</name>
<sequence>MSDKDAGTPRVYLARHGETEWTINGRYTGTTDLPLTPKGEQQVLGSGRALVGAKKLIDPARLGRVYISPRTRAQRTFELLFPAHSQADLHAAARVTTTAALAEWDYGAYEGLLTAEIRARRAARGLDADGRPWDIWRDGCEEGETPAEVTARLDALIAEIRALQAPCMHGGEAPADVVLVAHGHLLRAFTKRWLRYPMDFPLSMMLEPGGVGVLSYQHRNVDEPAFMLGMALPPVQEDKKPAGESK</sequence>
<dbReference type="SUPFAM" id="SSF53254">
    <property type="entry name" value="Phosphoglycerate mutase-like"/>
    <property type="match status" value="1"/>
</dbReference>
<comment type="caution">
    <text evidence="1">The sequence shown here is derived from an EMBL/GenBank/DDBJ whole genome shotgun (WGS) entry which is preliminary data.</text>
</comment>